<dbReference type="CDD" id="cd00609">
    <property type="entry name" value="AAT_like"/>
    <property type="match status" value="1"/>
</dbReference>
<dbReference type="SUPFAM" id="SSF53383">
    <property type="entry name" value="PLP-dependent transferases"/>
    <property type="match status" value="1"/>
</dbReference>
<dbReference type="GO" id="GO:0008483">
    <property type="term" value="F:transaminase activity"/>
    <property type="evidence" value="ECO:0007669"/>
    <property type="project" value="UniProtKB-KW"/>
</dbReference>
<keyword evidence="2 6" id="KW-0032">Aminotransferase</keyword>
<comment type="caution">
    <text evidence="6">The sequence shown here is derived from an EMBL/GenBank/DDBJ whole genome shotgun (WGS) entry which is preliminary data.</text>
</comment>
<evidence type="ECO:0000313" key="7">
    <source>
        <dbReference type="Proteomes" id="UP000589351"/>
    </source>
</evidence>
<dbReference type="InterPro" id="IPR004839">
    <property type="entry name" value="Aminotransferase_I/II_large"/>
</dbReference>
<dbReference type="Pfam" id="PF00155">
    <property type="entry name" value="Aminotran_1_2"/>
    <property type="match status" value="1"/>
</dbReference>
<evidence type="ECO:0000256" key="4">
    <source>
        <dbReference type="ARBA" id="ARBA00022898"/>
    </source>
</evidence>
<keyword evidence="3 6" id="KW-0808">Transferase</keyword>
<dbReference type="InterPro" id="IPR015421">
    <property type="entry name" value="PyrdxlP-dep_Trfase_major"/>
</dbReference>
<proteinExistence type="predicted"/>
<feature type="domain" description="Aminotransferase class I/classII large" evidence="5">
    <location>
        <begin position="24"/>
        <end position="287"/>
    </location>
</feature>
<evidence type="ECO:0000256" key="1">
    <source>
        <dbReference type="ARBA" id="ARBA00001933"/>
    </source>
</evidence>
<dbReference type="InterPro" id="IPR015422">
    <property type="entry name" value="PyrdxlP-dep_Trfase_small"/>
</dbReference>
<evidence type="ECO:0000256" key="2">
    <source>
        <dbReference type="ARBA" id="ARBA00022576"/>
    </source>
</evidence>
<dbReference type="PANTHER" id="PTHR42885">
    <property type="entry name" value="HISTIDINOL-PHOSPHATE AMINOTRANSFERASE-RELATED"/>
    <property type="match status" value="1"/>
</dbReference>
<gene>
    <name evidence="6" type="primary">hisC</name>
    <name evidence="6" type="ORF">JEODO184_00163</name>
</gene>
<reference evidence="6 7" key="1">
    <citation type="submission" date="2020-07" db="EMBL/GenBank/DDBJ databases">
        <authorList>
            <person name="Criscuolo A."/>
        </authorList>
    </citation>
    <scope>NUCLEOTIDE SEQUENCE [LARGE SCALE GENOMIC DNA]</scope>
    <source>
        <strain evidence="6">CIP111649</strain>
    </source>
</reference>
<protein>
    <submittedName>
        <fullName evidence="6">Histidinol-phosphate aminotransferase</fullName>
    </submittedName>
</protein>
<dbReference type="GO" id="GO:0030170">
    <property type="term" value="F:pyridoxal phosphate binding"/>
    <property type="evidence" value="ECO:0007669"/>
    <property type="project" value="InterPro"/>
</dbReference>
<evidence type="ECO:0000256" key="3">
    <source>
        <dbReference type="ARBA" id="ARBA00022679"/>
    </source>
</evidence>
<evidence type="ECO:0000313" key="6">
    <source>
        <dbReference type="EMBL" id="CAD2071203.1"/>
    </source>
</evidence>
<dbReference type="Gene3D" id="3.90.1150.10">
    <property type="entry name" value="Aspartate Aminotransferase, domain 1"/>
    <property type="match status" value="1"/>
</dbReference>
<name>A0A6V7R2I4_9STAP</name>
<comment type="cofactor">
    <cofactor evidence="1">
        <name>pyridoxal 5'-phosphate</name>
        <dbReference type="ChEBI" id="CHEBI:597326"/>
    </cofactor>
</comment>
<dbReference type="AlphaFoldDB" id="A0A6V7R2I4"/>
<dbReference type="Gene3D" id="3.40.640.10">
    <property type="entry name" value="Type I PLP-dependent aspartate aminotransferase-like (Major domain)"/>
    <property type="match status" value="1"/>
</dbReference>
<dbReference type="PANTHER" id="PTHR42885:SF2">
    <property type="entry name" value="HISTIDINOL-PHOSPHATE AMINOTRANSFERASE"/>
    <property type="match status" value="1"/>
</dbReference>
<keyword evidence="4" id="KW-0663">Pyridoxal phosphate</keyword>
<dbReference type="RefSeq" id="WP_185124729.1">
    <property type="nucleotide sequence ID" value="NZ_CAJEWD010000003.1"/>
</dbReference>
<sequence>MISMDRNTSPQSPLSSKEILAVIEKVNIEEYPEKELDIFKERYAKRNGFKVSQIEVANGSDEWLQKIIMTLGKNGVMSFKPDFFMYQQYTNQVAYRFYSVPSRDDFSFDFDRAVEAIKDKKPSVFFVSNPQNPTGQLLPSHGIRQLSDAMKSVGGYLVIDEAYGEYALERELPKGDHIIIVRTMSKIYGLAGLRVGIAIAEGETFQRINRINHPYPVNSLSLALASEVLKDENRLEQWIAYQKDLQKELVDSFEAVRRHVRIKPSHTNFVFIYGEKARDLYDFLLKEGYRGRIYDDANLKEVARFSIIDKNQYPQLKTLIKEWGEKHDSL</sequence>
<dbReference type="InterPro" id="IPR015424">
    <property type="entry name" value="PyrdxlP-dep_Trfase"/>
</dbReference>
<dbReference type="EMBL" id="CAJEWD010000003">
    <property type="protein sequence ID" value="CAD2071203.1"/>
    <property type="molecule type" value="Genomic_DNA"/>
</dbReference>
<accession>A0A6V7R2I4</accession>
<keyword evidence="7" id="KW-1185">Reference proteome</keyword>
<organism evidence="6 7">
    <name type="scientific">Jeotgalicoccus meleagridis</name>
    <dbReference type="NCBI Taxonomy" id="2759181"/>
    <lineage>
        <taxon>Bacteria</taxon>
        <taxon>Bacillati</taxon>
        <taxon>Bacillota</taxon>
        <taxon>Bacilli</taxon>
        <taxon>Bacillales</taxon>
        <taxon>Staphylococcaceae</taxon>
        <taxon>Jeotgalicoccus</taxon>
    </lineage>
</organism>
<dbReference type="Proteomes" id="UP000589351">
    <property type="component" value="Unassembled WGS sequence"/>
</dbReference>
<evidence type="ECO:0000259" key="5">
    <source>
        <dbReference type="Pfam" id="PF00155"/>
    </source>
</evidence>